<dbReference type="Gene3D" id="3.40.50.10860">
    <property type="entry name" value="Leucine Dehydrogenase, chain A, domain 1"/>
    <property type="match status" value="1"/>
</dbReference>
<dbReference type="InterPro" id="IPR033524">
    <property type="entry name" value="Glu/Leu/Phe/Val_DH_AS"/>
</dbReference>
<protein>
    <recommendedName>
        <fullName evidence="3">glutamate dehydrogenase [NAD(P)(+)]</fullName>
        <ecNumber evidence="3">1.4.1.3</ecNumber>
    </recommendedName>
</protein>
<evidence type="ECO:0000256" key="5">
    <source>
        <dbReference type="ARBA" id="ARBA00023128"/>
    </source>
</evidence>
<dbReference type="GO" id="GO:0005739">
    <property type="term" value="C:mitochondrion"/>
    <property type="evidence" value="ECO:0007669"/>
    <property type="project" value="UniProtKB-SubCell"/>
</dbReference>
<evidence type="ECO:0000256" key="8">
    <source>
        <dbReference type="RuleBase" id="RU004417"/>
    </source>
</evidence>
<evidence type="ECO:0000256" key="1">
    <source>
        <dbReference type="ARBA" id="ARBA00004173"/>
    </source>
</evidence>
<evidence type="ECO:0000256" key="3">
    <source>
        <dbReference type="ARBA" id="ARBA00012889"/>
    </source>
</evidence>
<dbReference type="Pfam" id="PF02812">
    <property type="entry name" value="ELFV_dehydrog_N"/>
    <property type="match status" value="1"/>
</dbReference>
<proteinExistence type="inferred from homology"/>
<organism evidence="10 11">
    <name type="scientific">Glossina brevipalpis</name>
    <dbReference type="NCBI Taxonomy" id="37001"/>
    <lineage>
        <taxon>Eukaryota</taxon>
        <taxon>Metazoa</taxon>
        <taxon>Ecdysozoa</taxon>
        <taxon>Arthropoda</taxon>
        <taxon>Hexapoda</taxon>
        <taxon>Insecta</taxon>
        <taxon>Pterygota</taxon>
        <taxon>Neoptera</taxon>
        <taxon>Endopterygota</taxon>
        <taxon>Diptera</taxon>
        <taxon>Brachycera</taxon>
        <taxon>Muscomorpha</taxon>
        <taxon>Hippoboscoidea</taxon>
        <taxon>Glossinidae</taxon>
        <taxon>Glossina</taxon>
    </lineage>
</organism>
<dbReference type="SUPFAM" id="SSF51735">
    <property type="entry name" value="NAD(P)-binding Rossmann-fold domains"/>
    <property type="match status" value="1"/>
</dbReference>
<dbReference type="InterPro" id="IPR006097">
    <property type="entry name" value="Glu/Leu/Phe/Val/Trp_DH_dimer"/>
</dbReference>
<dbReference type="Gene3D" id="1.10.287.140">
    <property type="match status" value="1"/>
</dbReference>
<evidence type="ECO:0000256" key="7">
    <source>
        <dbReference type="ARBA" id="ARBA00048577"/>
    </source>
</evidence>
<dbReference type="SMART" id="SM00839">
    <property type="entry name" value="ELFV_dehydrog"/>
    <property type="match status" value="1"/>
</dbReference>
<dbReference type="SUPFAM" id="SSF53223">
    <property type="entry name" value="Aminoacid dehydrogenase-like, N-terminal domain"/>
    <property type="match status" value="1"/>
</dbReference>
<evidence type="ECO:0000313" key="10">
    <source>
        <dbReference type="EnsemblMetazoa" id="GBRI041814-PA"/>
    </source>
</evidence>
<dbReference type="PANTHER" id="PTHR11606:SF7">
    <property type="entry name" value="GLUTAMATE DEHYDROGENASE"/>
    <property type="match status" value="1"/>
</dbReference>
<evidence type="ECO:0000256" key="6">
    <source>
        <dbReference type="ARBA" id="ARBA00047867"/>
    </source>
</evidence>
<dbReference type="AlphaFoldDB" id="A0A1A9X2F1"/>
<dbReference type="EC" id="1.4.1.3" evidence="3"/>
<dbReference type="Gene3D" id="3.40.50.720">
    <property type="entry name" value="NAD(P)-binding Rossmann-like Domain"/>
    <property type="match status" value="1"/>
</dbReference>
<evidence type="ECO:0000259" key="9">
    <source>
        <dbReference type="SMART" id="SM00839"/>
    </source>
</evidence>
<dbReference type="FunFam" id="3.40.50.720:FF:000100">
    <property type="entry name" value="Glutamate dehydrogenase 1, mitochondrial"/>
    <property type="match status" value="1"/>
</dbReference>
<dbReference type="InterPro" id="IPR046346">
    <property type="entry name" value="Aminoacid_DH-like_N_sf"/>
</dbReference>
<name>A0A1A9X2F1_9MUSC</name>
<sequence>MWRVLEDVDNVGLGVDNVGLDVDNVGLSVDNVGLRVDNVGLSVDKIFKRFLHNNEMLMTSLSKSSLSQANYKFLQKFIPITQQLKRHEHEIPKNLQNMLQENKPNFAHMVQYYYHAAARLMEPALVKELEKKYPRADNKWRQGRVAAILKLIGIVSCCLEVTFPLYKSDGSYEMITGYRAHHCKHRLPAKGGIRYAMDVEQDEVKGLAYLMTFKCACVNIPFGGAKGGIRIDPKKYQDKELQSITRRYTMELLRKNMIGPGIDVPAPDMNTGQREMAWLVDQYLKTYGHQDINALAITTGKPVHFGGINGRTSATGRGVWKTGDVFIQDKNWMDLLKLKTGWKDKTVICQGFGNVGSWASKFAVEAGAKLIGVQEVDCSLVNEQGINPDDLMAYKETKRTVKGFPNATEKEGSLLGEKCDILMPCATQMVLTKDNAEKVQAKILLEGANGPVTPAADEILRKKNVLMIPDMYCNAGGVTVSYFEFLKNINHVSYGKLSAKREANMISEILETIGKSLDKKIEPTKKLETLRDCHSEAAIVDYGLQTVMETAGRGIKEAANEFSLCNDLRTAANIFSINKIFNALESSGISQ</sequence>
<evidence type="ECO:0000313" key="11">
    <source>
        <dbReference type="Proteomes" id="UP000091820"/>
    </source>
</evidence>
<accession>A0A1A9X2F1</accession>
<dbReference type="CDD" id="cd01076">
    <property type="entry name" value="NAD_bind_1_Glu_DH"/>
    <property type="match status" value="1"/>
</dbReference>
<comment type="subcellular location">
    <subcellularLocation>
        <location evidence="1">Mitochondrion</location>
    </subcellularLocation>
</comment>
<dbReference type="PROSITE" id="PS00074">
    <property type="entry name" value="GLFV_DEHYDROGENASE"/>
    <property type="match status" value="1"/>
</dbReference>
<reference evidence="10" key="2">
    <citation type="submission" date="2020-05" db="UniProtKB">
        <authorList>
            <consortium name="EnsemblMetazoa"/>
        </authorList>
    </citation>
    <scope>IDENTIFICATION</scope>
    <source>
        <strain evidence="10">IAEA</strain>
    </source>
</reference>
<dbReference type="Pfam" id="PF00208">
    <property type="entry name" value="ELFV_dehydrog"/>
    <property type="match status" value="1"/>
</dbReference>
<dbReference type="EnsemblMetazoa" id="GBRI041814-RA">
    <property type="protein sequence ID" value="GBRI041814-PA"/>
    <property type="gene ID" value="GBRI041814"/>
</dbReference>
<dbReference type="PANTHER" id="PTHR11606">
    <property type="entry name" value="GLUTAMATE DEHYDROGENASE"/>
    <property type="match status" value="1"/>
</dbReference>
<comment type="similarity">
    <text evidence="2 8">Belongs to the Glu/Leu/Phe/Val dehydrogenases family.</text>
</comment>
<comment type="catalytic activity">
    <reaction evidence="6">
        <text>L-glutamate + NAD(+) + H2O = 2-oxoglutarate + NH4(+) + NADH + H(+)</text>
        <dbReference type="Rhea" id="RHEA:15133"/>
        <dbReference type="ChEBI" id="CHEBI:15377"/>
        <dbReference type="ChEBI" id="CHEBI:15378"/>
        <dbReference type="ChEBI" id="CHEBI:16810"/>
        <dbReference type="ChEBI" id="CHEBI:28938"/>
        <dbReference type="ChEBI" id="CHEBI:29985"/>
        <dbReference type="ChEBI" id="CHEBI:57540"/>
        <dbReference type="ChEBI" id="CHEBI:57945"/>
        <dbReference type="EC" id="1.4.1.3"/>
    </reaction>
</comment>
<dbReference type="Proteomes" id="UP000091820">
    <property type="component" value="Unassembled WGS sequence"/>
</dbReference>
<keyword evidence="5" id="KW-0496">Mitochondrion</keyword>
<dbReference type="STRING" id="37001.A0A1A9X2F1"/>
<reference evidence="11" key="1">
    <citation type="submission" date="2014-03" db="EMBL/GenBank/DDBJ databases">
        <authorList>
            <person name="Aksoy S."/>
            <person name="Warren W."/>
            <person name="Wilson R.K."/>
        </authorList>
    </citation>
    <scope>NUCLEOTIDE SEQUENCE [LARGE SCALE GENOMIC DNA]</scope>
    <source>
        <strain evidence="11">IAEA</strain>
    </source>
</reference>
<keyword evidence="4 8" id="KW-0560">Oxidoreductase</keyword>
<dbReference type="PRINTS" id="PR00082">
    <property type="entry name" value="GLFDHDRGNASE"/>
</dbReference>
<keyword evidence="11" id="KW-1185">Reference proteome</keyword>
<dbReference type="InterPro" id="IPR036291">
    <property type="entry name" value="NAD(P)-bd_dom_sf"/>
</dbReference>
<dbReference type="InterPro" id="IPR006096">
    <property type="entry name" value="Glu/Leu/Phe/Val/Trp_DH_C"/>
</dbReference>
<dbReference type="GO" id="GO:0006538">
    <property type="term" value="P:L-glutamate catabolic process"/>
    <property type="evidence" value="ECO:0007669"/>
    <property type="project" value="TreeGrafter"/>
</dbReference>
<dbReference type="InterPro" id="IPR006095">
    <property type="entry name" value="Glu/Leu/Phe/Val/Trp_DH"/>
</dbReference>
<dbReference type="InterPro" id="IPR033922">
    <property type="entry name" value="NAD_bind_Glu_DH"/>
</dbReference>
<dbReference type="GO" id="GO:0004352">
    <property type="term" value="F:glutamate dehydrogenase (NAD+) activity"/>
    <property type="evidence" value="ECO:0007669"/>
    <property type="project" value="TreeGrafter"/>
</dbReference>
<comment type="catalytic activity">
    <reaction evidence="7">
        <text>L-glutamate + NADP(+) + H2O = 2-oxoglutarate + NH4(+) + NADPH + H(+)</text>
        <dbReference type="Rhea" id="RHEA:11612"/>
        <dbReference type="ChEBI" id="CHEBI:15377"/>
        <dbReference type="ChEBI" id="CHEBI:15378"/>
        <dbReference type="ChEBI" id="CHEBI:16810"/>
        <dbReference type="ChEBI" id="CHEBI:28938"/>
        <dbReference type="ChEBI" id="CHEBI:29985"/>
        <dbReference type="ChEBI" id="CHEBI:57783"/>
        <dbReference type="ChEBI" id="CHEBI:58349"/>
        <dbReference type="EC" id="1.4.1.3"/>
    </reaction>
</comment>
<evidence type="ECO:0000256" key="2">
    <source>
        <dbReference type="ARBA" id="ARBA00006382"/>
    </source>
</evidence>
<dbReference type="VEuPathDB" id="VectorBase:GBRI041814"/>
<evidence type="ECO:0000256" key="4">
    <source>
        <dbReference type="ARBA" id="ARBA00023002"/>
    </source>
</evidence>
<feature type="domain" description="Glutamate/phenylalanine/leucine/valine/L-tryptophan dehydrogenase C-terminal" evidence="9">
    <location>
        <begin position="308"/>
        <end position="588"/>
    </location>
</feature>